<keyword evidence="5" id="KW-0769">Symport</keyword>
<keyword evidence="8" id="KW-0915">Sodium</keyword>
<dbReference type="Proteomes" id="UP001217089">
    <property type="component" value="Unassembled WGS sequence"/>
</dbReference>
<feature type="transmembrane region" description="Helical" evidence="14">
    <location>
        <begin position="367"/>
        <end position="388"/>
    </location>
</feature>
<keyword evidence="16" id="KW-1185">Reference proteome</keyword>
<feature type="transmembrane region" description="Helical" evidence="14">
    <location>
        <begin position="434"/>
        <end position="460"/>
    </location>
</feature>
<evidence type="ECO:0000256" key="5">
    <source>
        <dbReference type="ARBA" id="ARBA00022847"/>
    </source>
</evidence>
<feature type="transmembrane region" description="Helical" evidence="14">
    <location>
        <begin position="160"/>
        <end position="180"/>
    </location>
</feature>
<dbReference type="CDD" id="cd11474">
    <property type="entry name" value="SLC5sbd_CHT"/>
    <property type="match status" value="1"/>
</dbReference>
<keyword evidence="11" id="KW-0325">Glycoprotein</keyword>
<dbReference type="PANTHER" id="PTHR45897:SF4">
    <property type="entry name" value="HIGH-AFFINITY CHOLINE TRANSPORTER 1"/>
    <property type="match status" value="1"/>
</dbReference>
<accession>A0ABQ9EJD3</accession>
<dbReference type="InterPro" id="IPR001734">
    <property type="entry name" value="Na/solute_symporter"/>
</dbReference>
<protein>
    <submittedName>
        <fullName evidence="15">Uncharacterized protein</fullName>
    </submittedName>
</protein>
<keyword evidence="7 14" id="KW-1133">Transmembrane helix</keyword>
<keyword evidence="4 14" id="KW-0812">Transmembrane</keyword>
<feature type="transmembrane region" description="Helical" evidence="14">
    <location>
        <begin position="265"/>
        <end position="287"/>
    </location>
</feature>
<evidence type="ECO:0000256" key="4">
    <source>
        <dbReference type="ARBA" id="ARBA00022692"/>
    </source>
</evidence>
<evidence type="ECO:0000256" key="14">
    <source>
        <dbReference type="SAM" id="Phobius"/>
    </source>
</evidence>
<keyword evidence="10 14" id="KW-0472">Membrane</keyword>
<dbReference type="Pfam" id="PF00474">
    <property type="entry name" value="SSF"/>
    <property type="match status" value="1"/>
</dbReference>
<keyword evidence="6" id="KW-0530">Neurotransmitter biosynthesis</keyword>
<comment type="similarity">
    <text evidence="2 13">Belongs to the sodium:solute symporter (SSF) (TC 2.A.21) family.</text>
</comment>
<evidence type="ECO:0000256" key="9">
    <source>
        <dbReference type="ARBA" id="ARBA00023065"/>
    </source>
</evidence>
<dbReference type="PROSITE" id="PS50283">
    <property type="entry name" value="NA_SOLUT_SYMP_3"/>
    <property type="match status" value="1"/>
</dbReference>
<feature type="transmembrane region" description="Helical" evidence="14">
    <location>
        <begin position="395"/>
        <end position="414"/>
    </location>
</feature>
<evidence type="ECO:0000256" key="13">
    <source>
        <dbReference type="RuleBase" id="RU362091"/>
    </source>
</evidence>
<feature type="transmembrane region" description="Helical" evidence="14">
    <location>
        <begin position="79"/>
        <end position="100"/>
    </location>
</feature>
<feature type="transmembrane region" description="Helical" evidence="14">
    <location>
        <begin position="6"/>
        <end position="26"/>
    </location>
</feature>
<dbReference type="Gene3D" id="1.20.1730.10">
    <property type="entry name" value="Sodium/glucose cotransporter"/>
    <property type="match status" value="1"/>
</dbReference>
<keyword evidence="12" id="KW-0739">Sodium transport</keyword>
<keyword evidence="3" id="KW-0813">Transport</keyword>
<gene>
    <name evidence="15" type="ORF">KUTeg_020036</name>
</gene>
<dbReference type="EMBL" id="JARBDR010000917">
    <property type="protein sequence ID" value="KAJ8303640.1"/>
    <property type="molecule type" value="Genomic_DNA"/>
</dbReference>
<evidence type="ECO:0000256" key="10">
    <source>
        <dbReference type="ARBA" id="ARBA00023136"/>
    </source>
</evidence>
<proteinExistence type="inferred from homology"/>
<dbReference type="PANTHER" id="PTHR45897">
    <property type="entry name" value="HIGH-AFFINITY CHOLINE TRANSPORTER 1"/>
    <property type="match status" value="1"/>
</dbReference>
<reference evidence="15 16" key="1">
    <citation type="submission" date="2022-12" db="EMBL/GenBank/DDBJ databases">
        <title>Chromosome-level genome of Tegillarca granosa.</title>
        <authorList>
            <person name="Kim J."/>
        </authorList>
    </citation>
    <scope>NUCLEOTIDE SEQUENCE [LARGE SCALE GENOMIC DNA]</scope>
    <source>
        <strain evidence="15">Teg-2019</strain>
        <tissue evidence="15">Adductor muscle</tissue>
    </source>
</reference>
<evidence type="ECO:0000256" key="6">
    <source>
        <dbReference type="ARBA" id="ARBA00022979"/>
    </source>
</evidence>
<comment type="caution">
    <text evidence="15">The sequence shown here is derived from an EMBL/GenBank/DDBJ whole genome shotgun (WGS) entry which is preliminary data.</text>
</comment>
<feature type="transmembrane region" description="Helical" evidence="14">
    <location>
        <begin position="313"/>
        <end position="334"/>
    </location>
</feature>
<evidence type="ECO:0000313" key="16">
    <source>
        <dbReference type="Proteomes" id="UP001217089"/>
    </source>
</evidence>
<evidence type="ECO:0000256" key="3">
    <source>
        <dbReference type="ARBA" id="ARBA00022448"/>
    </source>
</evidence>
<sequence length="528" mass="57346">MGVNIPGLIGIIVFYLLILIIGFVAARKKSSKSASSNSDDLLLAGRNLGMFVASFSSAATMVGGAYVNGTAESMGRDGLVWSLAPILYNVGVAIAALIYAPKVRRARYTTIFDPMQEKYGNNMGGFLFFSELLSDLFWEAAILSALGTTLSIIMDLDTSISIIVSACVAVFYTFFGGLYSVAYTDVIQLLCIAVGLVLSIPFAIKHPSVNLERIQGNWIGELPTRQIGPYVDFLLQTTFGGIPWQAFYQRILACKSPNLARNSTLVGVAISIIMAFPPAVIGIIGAATDWNATSYPGEVPLSREDWVDILPMVLQYLCPVAISVIGIGAISAAASDREIVWVLRISIAVTGTLGAIIAITVRSVYGLFVLCGDLMYVIQFPMLTCALWVKFANTYGSIAGCIVGLFINLTGGFPTLKIPPLIKYPFYDPEIGQIFPFKTLATICCFLTIIIVSYVTHVLFTKEILPKKFDIFQCYVEKYHMTSDLVPGKIDEKNGEISVINDKKQNGSYKMSSNALTLNGNSNLHVEF</sequence>
<keyword evidence="9" id="KW-0406">Ion transport</keyword>
<evidence type="ECO:0000256" key="1">
    <source>
        <dbReference type="ARBA" id="ARBA00004141"/>
    </source>
</evidence>
<feature type="transmembrane region" description="Helical" evidence="14">
    <location>
        <begin position="186"/>
        <end position="204"/>
    </location>
</feature>
<evidence type="ECO:0000256" key="2">
    <source>
        <dbReference type="ARBA" id="ARBA00006434"/>
    </source>
</evidence>
<feature type="transmembrane region" description="Helical" evidence="14">
    <location>
        <begin position="47"/>
        <end position="67"/>
    </location>
</feature>
<evidence type="ECO:0000256" key="8">
    <source>
        <dbReference type="ARBA" id="ARBA00023053"/>
    </source>
</evidence>
<name>A0ABQ9EJD3_TEGGR</name>
<organism evidence="15 16">
    <name type="scientific">Tegillarca granosa</name>
    <name type="common">Malaysian cockle</name>
    <name type="synonym">Anadara granosa</name>
    <dbReference type="NCBI Taxonomy" id="220873"/>
    <lineage>
        <taxon>Eukaryota</taxon>
        <taxon>Metazoa</taxon>
        <taxon>Spiralia</taxon>
        <taxon>Lophotrochozoa</taxon>
        <taxon>Mollusca</taxon>
        <taxon>Bivalvia</taxon>
        <taxon>Autobranchia</taxon>
        <taxon>Pteriomorphia</taxon>
        <taxon>Arcoida</taxon>
        <taxon>Arcoidea</taxon>
        <taxon>Arcidae</taxon>
        <taxon>Tegillarca</taxon>
    </lineage>
</organism>
<evidence type="ECO:0000256" key="12">
    <source>
        <dbReference type="ARBA" id="ARBA00023201"/>
    </source>
</evidence>
<comment type="subcellular location">
    <subcellularLocation>
        <location evidence="1">Membrane</location>
        <topology evidence="1">Multi-pass membrane protein</topology>
    </subcellularLocation>
</comment>
<evidence type="ECO:0000256" key="11">
    <source>
        <dbReference type="ARBA" id="ARBA00023180"/>
    </source>
</evidence>
<dbReference type="InterPro" id="IPR052244">
    <property type="entry name" value="Choline_transporter"/>
</dbReference>
<dbReference type="InterPro" id="IPR038377">
    <property type="entry name" value="Na/Glc_symporter_sf"/>
</dbReference>
<feature type="transmembrane region" description="Helical" evidence="14">
    <location>
        <begin position="341"/>
        <end position="361"/>
    </location>
</feature>
<evidence type="ECO:0000313" key="15">
    <source>
        <dbReference type="EMBL" id="KAJ8303640.1"/>
    </source>
</evidence>
<evidence type="ECO:0000256" key="7">
    <source>
        <dbReference type="ARBA" id="ARBA00022989"/>
    </source>
</evidence>